<dbReference type="GO" id="GO:0070525">
    <property type="term" value="P:tRNA threonylcarbamoyladenosine metabolic process"/>
    <property type="evidence" value="ECO:0007669"/>
    <property type="project" value="TreeGrafter"/>
</dbReference>
<comment type="catalytic activity">
    <reaction evidence="9">
        <text>L-threonyl-[protein] + ATP = O-phospho-L-threonyl-[protein] + ADP + H(+)</text>
        <dbReference type="Rhea" id="RHEA:46608"/>
        <dbReference type="Rhea" id="RHEA-COMP:11060"/>
        <dbReference type="Rhea" id="RHEA-COMP:11605"/>
        <dbReference type="ChEBI" id="CHEBI:15378"/>
        <dbReference type="ChEBI" id="CHEBI:30013"/>
        <dbReference type="ChEBI" id="CHEBI:30616"/>
        <dbReference type="ChEBI" id="CHEBI:61977"/>
        <dbReference type="ChEBI" id="CHEBI:456216"/>
        <dbReference type="EC" id="2.7.11.1"/>
    </reaction>
</comment>
<dbReference type="OrthoDB" id="3399at2759"/>
<dbReference type="InterPro" id="IPR000719">
    <property type="entry name" value="Prot_kinase_dom"/>
</dbReference>
<name>A0A1J4MWW1_9CRYT</name>
<dbReference type="InterPro" id="IPR022495">
    <property type="entry name" value="Bud32"/>
</dbReference>
<dbReference type="SUPFAM" id="SSF56112">
    <property type="entry name" value="Protein kinase-like (PK-like)"/>
    <property type="match status" value="1"/>
</dbReference>
<dbReference type="GO" id="GO:0005829">
    <property type="term" value="C:cytosol"/>
    <property type="evidence" value="ECO:0007669"/>
    <property type="project" value="TreeGrafter"/>
</dbReference>
<gene>
    <name evidence="12" type="ORF">cand_037790</name>
</gene>
<dbReference type="InterPro" id="IPR011009">
    <property type="entry name" value="Kinase-like_dom_sf"/>
</dbReference>
<evidence type="ECO:0000256" key="10">
    <source>
        <dbReference type="ARBA" id="ARBA00048679"/>
    </source>
</evidence>
<protein>
    <recommendedName>
        <fullName evidence="2">non-specific serine/threonine protein kinase</fullName>
        <ecNumber evidence="2">2.7.11.1</ecNumber>
    </recommendedName>
</protein>
<dbReference type="GeneID" id="92367963"/>
<keyword evidence="8" id="KW-0067">ATP-binding</keyword>
<keyword evidence="4" id="KW-0808">Transferase</keyword>
<comment type="catalytic activity">
    <reaction evidence="10">
        <text>L-seryl-[protein] + ATP = O-phospho-L-seryl-[protein] + ADP + H(+)</text>
        <dbReference type="Rhea" id="RHEA:17989"/>
        <dbReference type="Rhea" id="RHEA-COMP:9863"/>
        <dbReference type="Rhea" id="RHEA-COMP:11604"/>
        <dbReference type="ChEBI" id="CHEBI:15378"/>
        <dbReference type="ChEBI" id="CHEBI:29999"/>
        <dbReference type="ChEBI" id="CHEBI:30616"/>
        <dbReference type="ChEBI" id="CHEBI:83421"/>
        <dbReference type="ChEBI" id="CHEBI:456216"/>
        <dbReference type="EC" id="2.7.11.1"/>
    </reaction>
</comment>
<dbReference type="GO" id="GO:0005634">
    <property type="term" value="C:nucleus"/>
    <property type="evidence" value="ECO:0007669"/>
    <property type="project" value="TreeGrafter"/>
</dbReference>
<dbReference type="Proteomes" id="UP000186804">
    <property type="component" value="Unassembled WGS sequence"/>
</dbReference>
<evidence type="ECO:0000256" key="3">
    <source>
        <dbReference type="ARBA" id="ARBA00022527"/>
    </source>
</evidence>
<evidence type="ECO:0000256" key="7">
    <source>
        <dbReference type="ARBA" id="ARBA00022777"/>
    </source>
</evidence>
<comment type="similarity">
    <text evidence="1">Belongs to the protein kinase superfamily. BUD32 family.</text>
</comment>
<dbReference type="GO" id="GO:0005524">
    <property type="term" value="F:ATP binding"/>
    <property type="evidence" value="ECO:0007669"/>
    <property type="project" value="UniProtKB-KW"/>
</dbReference>
<evidence type="ECO:0000256" key="8">
    <source>
        <dbReference type="ARBA" id="ARBA00022840"/>
    </source>
</evidence>
<keyword evidence="7 12" id="KW-0418">Kinase</keyword>
<reference evidence="12 13" key="1">
    <citation type="submission" date="2016-10" db="EMBL/GenBank/DDBJ databases">
        <title>Reductive evolution of mitochondrial metabolism and differential evolution of invasion-related proteins in Cryptosporidium.</title>
        <authorList>
            <person name="Liu S."/>
            <person name="Roellig D.M."/>
            <person name="Guo Y."/>
            <person name="Li N."/>
            <person name="Frace M.A."/>
            <person name="Tang K."/>
            <person name="Zhang L."/>
            <person name="Feng Y."/>
            <person name="Xiao L."/>
        </authorList>
    </citation>
    <scope>NUCLEOTIDE SEQUENCE [LARGE SCALE GENOMIC DNA]</scope>
    <source>
        <strain evidence="12">30847</strain>
    </source>
</reference>
<feature type="domain" description="Protein kinase" evidence="11">
    <location>
        <begin position="5"/>
        <end position="218"/>
    </location>
</feature>
<dbReference type="EMBL" id="LRBS01000011">
    <property type="protein sequence ID" value="OII77971.1"/>
    <property type="molecule type" value="Genomic_DNA"/>
</dbReference>
<dbReference type="SMART" id="SM00220">
    <property type="entry name" value="S_TKc"/>
    <property type="match status" value="1"/>
</dbReference>
<evidence type="ECO:0000256" key="4">
    <source>
        <dbReference type="ARBA" id="ARBA00022679"/>
    </source>
</evidence>
<dbReference type="PANTHER" id="PTHR12209">
    <property type="entry name" value="NON-SPECIFIC SERINE/THREONINE PROTEIN KINASE"/>
    <property type="match status" value="1"/>
</dbReference>
<dbReference type="FunFam" id="3.30.200.20:FF:000201">
    <property type="entry name" value="TP53-regulating kinase isoform X1"/>
    <property type="match status" value="1"/>
</dbReference>
<evidence type="ECO:0000313" key="12">
    <source>
        <dbReference type="EMBL" id="OII77971.1"/>
    </source>
</evidence>
<dbReference type="GO" id="GO:0004674">
    <property type="term" value="F:protein serine/threonine kinase activity"/>
    <property type="evidence" value="ECO:0007669"/>
    <property type="project" value="UniProtKB-KW"/>
</dbReference>
<dbReference type="Pfam" id="PF00069">
    <property type="entry name" value="Pkinase"/>
    <property type="match status" value="1"/>
</dbReference>
<sequence>MNELISNKNLISQGAESRVYEVEYMGFKAILKHRFQKSYRQIQLDRTLRVSRTAAEVKNTARCKLNGINCPLIYYADCDNGLIIMEYMSGATLKEYLDSNKNISEETLQKICLNIGNSIARLHSCVIHGDLTSSNIIITNSKLNDDVIIQFIDFGLSYCETLAEDMAVDLYVLERSLQVAHSNNCLIDFILEAYSSNHPNGEQIIRRLNQGKLLIKSL</sequence>
<dbReference type="EC" id="2.7.11.1" evidence="2"/>
<dbReference type="GO" id="GO:0000408">
    <property type="term" value="C:EKC/KEOPS complex"/>
    <property type="evidence" value="ECO:0007669"/>
    <property type="project" value="TreeGrafter"/>
</dbReference>
<evidence type="ECO:0000256" key="5">
    <source>
        <dbReference type="ARBA" id="ARBA00022694"/>
    </source>
</evidence>
<keyword evidence="3" id="KW-0723">Serine/threonine-protein kinase</keyword>
<accession>A0A1J4MWW1</accession>
<keyword evidence="13" id="KW-1185">Reference proteome</keyword>
<dbReference type="Gene3D" id="3.30.200.20">
    <property type="entry name" value="Phosphorylase Kinase, domain 1"/>
    <property type="match status" value="1"/>
</dbReference>
<dbReference type="PANTHER" id="PTHR12209:SF0">
    <property type="entry name" value="EKC_KEOPS COMPLEX SUBUNIT TP53RK"/>
    <property type="match status" value="1"/>
</dbReference>
<evidence type="ECO:0000259" key="11">
    <source>
        <dbReference type="PROSITE" id="PS50011"/>
    </source>
</evidence>
<dbReference type="Gene3D" id="1.10.510.10">
    <property type="entry name" value="Transferase(Phosphotransferase) domain 1"/>
    <property type="match status" value="1"/>
</dbReference>
<evidence type="ECO:0000256" key="9">
    <source>
        <dbReference type="ARBA" id="ARBA00047899"/>
    </source>
</evidence>
<dbReference type="VEuPathDB" id="CryptoDB:cand_037790"/>
<dbReference type="NCBIfam" id="TIGR03724">
    <property type="entry name" value="arch_bud32"/>
    <property type="match status" value="1"/>
</dbReference>
<keyword evidence="6" id="KW-0547">Nucleotide-binding</keyword>
<evidence type="ECO:0000256" key="1">
    <source>
        <dbReference type="ARBA" id="ARBA00010630"/>
    </source>
</evidence>
<dbReference type="PROSITE" id="PS50011">
    <property type="entry name" value="PROTEIN_KINASE_DOM"/>
    <property type="match status" value="1"/>
</dbReference>
<dbReference type="InterPro" id="IPR008266">
    <property type="entry name" value="Tyr_kinase_AS"/>
</dbReference>
<dbReference type="GO" id="GO:0008033">
    <property type="term" value="P:tRNA processing"/>
    <property type="evidence" value="ECO:0007669"/>
    <property type="project" value="UniProtKB-KW"/>
</dbReference>
<dbReference type="RefSeq" id="XP_067069817.1">
    <property type="nucleotide sequence ID" value="XM_067214004.1"/>
</dbReference>
<keyword evidence="5" id="KW-0819">tRNA processing</keyword>
<evidence type="ECO:0000256" key="6">
    <source>
        <dbReference type="ARBA" id="ARBA00022741"/>
    </source>
</evidence>
<dbReference type="PROSITE" id="PS00109">
    <property type="entry name" value="PROTEIN_KINASE_TYR"/>
    <property type="match status" value="1"/>
</dbReference>
<proteinExistence type="inferred from homology"/>
<organism evidence="12 13">
    <name type="scientific">Cryptosporidium andersoni</name>
    <dbReference type="NCBI Taxonomy" id="117008"/>
    <lineage>
        <taxon>Eukaryota</taxon>
        <taxon>Sar</taxon>
        <taxon>Alveolata</taxon>
        <taxon>Apicomplexa</taxon>
        <taxon>Conoidasida</taxon>
        <taxon>Coccidia</taxon>
        <taxon>Eucoccidiorida</taxon>
        <taxon>Eimeriorina</taxon>
        <taxon>Cryptosporidiidae</taxon>
        <taxon>Cryptosporidium</taxon>
    </lineage>
</organism>
<evidence type="ECO:0000313" key="13">
    <source>
        <dbReference type="Proteomes" id="UP000186804"/>
    </source>
</evidence>
<comment type="caution">
    <text evidence="12">The sequence shown here is derived from an EMBL/GenBank/DDBJ whole genome shotgun (WGS) entry which is preliminary data.</text>
</comment>
<evidence type="ECO:0000256" key="2">
    <source>
        <dbReference type="ARBA" id="ARBA00012513"/>
    </source>
</evidence>
<dbReference type="AlphaFoldDB" id="A0A1J4MWW1"/>